<evidence type="ECO:0000256" key="5">
    <source>
        <dbReference type="ARBA" id="ARBA00018141"/>
    </source>
</evidence>
<evidence type="ECO:0000256" key="2">
    <source>
        <dbReference type="ARBA" id="ARBA00005061"/>
    </source>
</evidence>
<evidence type="ECO:0000313" key="12">
    <source>
        <dbReference type="Proteomes" id="UP001604335"/>
    </source>
</evidence>
<dbReference type="EMBL" id="JAZAQF010000088">
    <property type="protein sequence ID" value="MFG3819238.1"/>
    <property type="molecule type" value="Genomic_DNA"/>
</dbReference>
<accession>A0ABW7CDL9</accession>
<comment type="similarity">
    <text evidence="3">Belongs to the PTPS family. QueD subfamily.</text>
</comment>
<evidence type="ECO:0000256" key="8">
    <source>
        <dbReference type="ARBA" id="ARBA00023239"/>
    </source>
</evidence>
<evidence type="ECO:0000256" key="1">
    <source>
        <dbReference type="ARBA" id="ARBA00001947"/>
    </source>
</evidence>
<evidence type="ECO:0000256" key="7">
    <source>
        <dbReference type="ARBA" id="ARBA00022833"/>
    </source>
</evidence>
<evidence type="ECO:0000256" key="10">
    <source>
        <dbReference type="ARBA" id="ARBA00048807"/>
    </source>
</evidence>
<dbReference type="EC" id="4.1.2.50" evidence="4"/>
<evidence type="ECO:0000256" key="6">
    <source>
        <dbReference type="ARBA" id="ARBA00022723"/>
    </source>
</evidence>
<dbReference type="Pfam" id="PF01242">
    <property type="entry name" value="PTPS"/>
    <property type="match status" value="2"/>
</dbReference>
<dbReference type="PANTHER" id="PTHR12589:SF7">
    <property type="entry name" value="6-PYRUVOYL TETRAHYDROBIOPTERIN SYNTHASE"/>
    <property type="match status" value="1"/>
</dbReference>
<protein>
    <recommendedName>
        <fullName evidence="5">6-carboxy-5,6,7,8-tetrahydropterin synthase</fullName>
        <ecNumber evidence="4">4.1.2.50</ecNumber>
    </recommendedName>
    <alternativeName>
        <fullName evidence="9">Queuosine biosynthesis protein QueD</fullName>
    </alternativeName>
</protein>
<keyword evidence="6" id="KW-0479">Metal-binding</keyword>
<dbReference type="SUPFAM" id="SSF55620">
    <property type="entry name" value="Tetrahydrobiopterin biosynthesis enzymes-like"/>
    <property type="match status" value="2"/>
</dbReference>
<organism evidence="11 12">
    <name type="scientific">Limnothrix redekei LRLZ20PSL1</name>
    <dbReference type="NCBI Taxonomy" id="3112953"/>
    <lineage>
        <taxon>Bacteria</taxon>
        <taxon>Bacillati</taxon>
        <taxon>Cyanobacteriota</taxon>
        <taxon>Cyanophyceae</taxon>
        <taxon>Pseudanabaenales</taxon>
        <taxon>Pseudanabaenaceae</taxon>
        <taxon>Limnothrix</taxon>
    </lineage>
</organism>
<comment type="caution">
    <text evidence="11">The sequence shown here is derived from an EMBL/GenBank/DDBJ whole genome shotgun (WGS) entry which is preliminary data.</text>
</comment>
<proteinExistence type="inferred from homology"/>
<evidence type="ECO:0000313" key="11">
    <source>
        <dbReference type="EMBL" id="MFG3819238.1"/>
    </source>
</evidence>
<dbReference type="Gene3D" id="3.30.479.10">
    <property type="entry name" value="6-pyruvoyl tetrahydropterin synthase/QueD"/>
    <property type="match status" value="2"/>
</dbReference>
<reference evidence="12" key="1">
    <citation type="journal article" date="2024" name="Algal Res.">
        <title>Biochemical, toxicological and genomic investigation of a high-biomass producing Limnothrix strain isolated from Italian shallow drinking water reservoir.</title>
        <authorList>
            <person name="Simonazzi M."/>
            <person name="Shishido T.K."/>
            <person name="Delbaje E."/>
            <person name="Wahlsten M."/>
            <person name="Fewer D.P."/>
            <person name="Sivonen K."/>
            <person name="Pezzolesi L."/>
            <person name="Pistocchi R."/>
        </authorList>
    </citation>
    <scope>NUCLEOTIDE SEQUENCE [LARGE SCALE GENOMIC DNA]</scope>
    <source>
        <strain evidence="12">LRLZ20PSL1</strain>
    </source>
</reference>
<evidence type="ECO:0000256" key="4">
    <source>
        <dbReference type="ARBA" id="ARBA00012982"/>
    </source>
</evidence>
<keyword evidence="8" id="KW-0456">Lyase</keyword>
<sequence>MSDLCTISRRVQFSASYRYWLPELTEAENHRRFGIAARSPGSTFTLWVQVQGPIDPFGMVANLSTTIKRALQREVLEPLHGANLNQIWPEFANTLPTSEWLAQVLWQRLGQCWQRQGLQLRQVQLSPDPGLVVEYRGQAMEAHLTVHTHFSAAHRLALPTLTLAQNSEIYGKCSRPSGHGHNYQLWVTVRGQIDPRTGMVVELNRLHNLIEMQVVEQLDHTFLNQDIAYFQDIVPTAENIAVYIRDQLLEPLQKLGVQLVKIRLDETDNNSCEVYVETEAPWVDRPVNNAIDQGKPAGVGAN</sequence>
<dbReference type="Proteomes" id="UP001604335">
    <property type="component" value="Unassembled WGS sequence"/>
</dbReference>
<gene>
    <name evidence="11" type="ORF">VPK24_16455</name>
</gene>
<comment type="catalytic activity">
    <reaction evidence="10">
        <text>7,8-dihydroneopterin 3'-triphosphate + H2O = 6-carboxy-5,6,7,8-tetrahydropterin + triphosphate + acetaldehyde + 2 H(+)</text>
        <dbReference type="Rhea" id="RHEA:27966"/>
        <dbReference type="ChEBI" id="CHEBI:15343"/>
        <dbReference type="ChEBI" id="CHEBI:15377"/>
        <dbReference type="ChEBI" id="CHEBI:15378"/>
        <dbReference type="ChEBI" id="CHEBI:18036"/>
        <dbReference type="ChEBI" id="CHEBI:58462"/>
        <dbReference type="ChEBI" id="CHEBI:61032"/>
        <dbReference type="EC" id="4.1.2.50"/>
    </reaction>
</comment>
<name>A0ABW7CDL9_9CYAN</name>
<dbReference type="PANTHER" id="PTHR12589">
    <property type="entry name" value="PYRUVOYL TETRAHYDROBIOPTERIN SYNTHASE"/>
    <property type="match status" value="1"/>
</dbReference>
<comment type="pathway">
    <text evidence="2">Purine metabolism; 7-cyano-7-deazaguanine biosynthesis.</text>
</comment>
<evidence type="ECO:0000256" key="9">
    <source>
        <dbReference type="ARBA" id="ARBA00031449"/>
    </source>
</evidence>
<dbReference type="InterPro" id="IPR038418">
    <property type="entry name" value="6-PTP_synth/QueD_sf"/>
</dbReference>
<evidence type="ECO:0000256" key="3">
    <source>
        <dbReference type="ARBA" id="ARBA00008900"/>
    </source>
</evidence>
<comment type="cofactor">
    <cofactor evidence="1">
        <name>Zn(2+)</name>
        <dbReference type="ChEBI" id="CHEBI:29105"/>
    </cofactor>
</comment>
<dbReference type="InterPro" id="IPR007115">
    <property type="entry name" value="6-PTP_synth/QueD"/>
</dbReference>
<keyword evidence="7" id="KW-0862">Zinc</keyword>
<dbReference type="RefSeq" id="WP_393015039.1">
    <property type="nucleotide sequence ID" value="NZ_JAZAQF010000088.1"/>
</dbReference>
<keyword evidence="12" id="KW-1185">Reference proteome</keyword>